<reference evidence="3" key="1">
    <citation type="submission" date="2022-11" db="UniProtKB">
        <authorList>
            <consortium name="WormBaseParasite"/>
        </authorList>
    </citation>
    <scope>IDENTIFICATION</scope>
</reference>
<protein>
    <submittedName>
        <fullName evidence="3">Uncharacterized protein</fullName>
    </submittedName>
</protein>
<accession>A0A914V1D0</accession>
<feature type="region of interest" description="Disordered" evidence="1">
    <location>
        <begin position="25"/>
        <end position="62"/>
    </location>
</feature>
<dbReference type="AlphaFoldDB" id="A0A914V1D0"/>
<name>A0A914V1D0_9BILA</name>
<keyword evidence="2" id="KW-1185">Reference proteome</keyword>
<organism evidence="2 3">
    <name type="scientific">Plectus sambesii</name>
    <dbReference type="NCBI Taxonomy" id="2011161"/>
    <lineage>
        <taxon>Eukaryota</taxon>
        <taxon>Metazoa</taxon>
        <taxon>Ecdysozoa</taxon>
        <taxon>Nematoda</taxon>
        <taxon>Chromadorea</taxon>
        <taxon>Plectida</taxon>
        <taxon>Plectina</taxon>
        <taxon>Plectoidea</taxon>
        <taxon>Plectidae</taxon>
        <taxon>Plectus</taxon>
    </lineage>
</organism>
<feature type="compositionally biased region" description="Polar residues" evidence="1">
    <location>
        <begin position="46"/>
        <end position="55"/>
    </location>
</feature>
<evidence type="ECO:0000313" key="2">
    <source>
        <dbReference type="Proteomes" id="UP000887566"/>
    </source>
</evidence>
<dbReference type="WBParaSite" id="PSAMB.scaffold1445size31482.g13290.t1">
    <property type="protein sequence ID" value="PSAMB.scaffold1445size31482.g13290.t1"/>
    <property type="gene ID" value="PSAMB.scaffold1445size31482.g13290"/>
</dbReference>
<evidence type="ECO:0000256" key="1">
    <source>
        <dbReference type="SAM" id="MobiDB-lite"/>
    </source>
</evidence>
<sequence length="109" mass="12350">MRYFAVKQPTSTDGLRLTTTVRLAASAKESAARRPRRPAPPIGRRQNSSCAPMTTRNHDPPFSRSRYLQSIMRSCLVFPLLRLLANEPRKREISTSRAAMPLVSLEQQK</sequence>
<proteinExistence type="predicted"/>
<feature type="region of interest" description="Disordered" evidence="1">
    <location>
        <begin position="89"/>
        <end position="109"/>
    </location>
</feature>
<evidence type="ECO:0000313" key="3">
    <source>
        <dbReference type="WBParaSite" id="PSAMB.scaffold1445size31482.g13290.t1"/>
    </source>
</evidence>
<dbReference type="Proteomes" id="UP000887566">
    <property type="component" value="Unplaced"/>
</dbReference>